<feature type="region of interest" description="Disordered" evidence="1">
    <location>
        <begin position="1"/>
        <end position="23"/>
    </location>
</feature>
<evidence type="ECO:0000259" key="2">
    <source>
        <dbReference type="Pfam" id="PF12705"/>
    </source>
</evidence>
<reference evidence="3 4" key="1">
    <citation type="submission" date="2019-07" db="EMBL/GenBank/DDBJ databases">
        <title>Description of 53C-WASEF.</title>
        <authorList>
            <person name="Pitt A."/>
            <person name="Hahn M.W."/>
        </authorList>
    </citation>
    <scope>NUCLEOTIDE SEQUENCE [LARGE SCALE GENOMIC DNA]</scope>
    <source>
        <strain evidence="3 4">53C-WASEF</strain>
    </source>
</reference>
<comment type="caution">
    <text evidence="3">The sequence shown here is derived from an EMBL/GenBank/DDBJ whole genome shotgun (WGS) entry which is preliminary data.</text>
</comment>
<dbReference type="RefSeq" id="WP_144230502.1">
    <property type="nucleotide sequence ID" value="NZ_CBCRVV010000009.1"/>
</dbReference>
<gene>
    <name evidence="3" type="ORF">FPL22_11510</name>
</gene>
<accession>A0A556QJB4</accession>
<name>A0A556QJB4_9BACT</name>
<proteinExistence type="predicted"/>
<dbReference type="Gene3D" id="3.90.320.10">
    <property type="match status" value="1"/>
</dbReference>
<dbReference type="InterPro" id="IPR011604">
    <property type="entry name" value="PDDEXK-like_dom_sf"/>
</dbReference>
<protein>
    <submittedName>
        <fullName evidence="3">PD-(D/E)XK nuclease family protein</fullName>
    </submittedName>
</protein>
<sequence>MIAELPLPPGKNGHQPDEDIPAASDPLDYVSVSRLKSFLGCRLRFYFEKVIGLPRPLSPSLHFGRAVHAGLQHYNLARWRAGDTSEPAVIAAYQKAFDNPEKGQEVTFDSADDKAELRAKGEPLLKAFLGTQLVAPDIKPEGVELKLRAELPALALPLLGVIDLVKADHCSVDYKTIAATPDLKLETWLHDLQLTAYTLLVEEATGERSPGNELVFLVKTKTPKAIVHAVPPPKQVQRDRFARLVETYATGVANEDYFPSPGQACAWCSYRSECSAWKGGAR</sequence>
<keyword evidence="4" id="KW-1185">Reference proteome</keyword>
<dbReference type="Pfam" id="PF12705">
    <property type="entry name" value="PDDEXK_1"/>
    <property type="match status" value="1"/>
</dbReference>
<feature type="domain" description="PD-(D/E)XK endonuclease-like" evidence="2">
    <location>
        <begin position="30"/>
        <end position="274"/>
    </location>
</feature>
<dbReference type="InterPro" id="IPR038726">
    <property type="entry name" value="PDDEXK_AddAB-type"/>
</dbReference>
<evidence type="ECO:0000256" key="1">
    <source>
        <dbReference type="SAM" id="MobiDB-lite"/>
    </source>
</evidence>
<organism evidence="3 4">
    <name type="scientific">Rariglobus hedericola</name>
    <dbReference type="NCBI Taxonomy" id="2597822"/>
    <lineage>
        <taxon>Bacteria</taxon>
        <taxon>Pseudomonadati</taxon>
        <taxon>Verrucomicrobiota</taxon>
        <taxon>Opitutia</taxon>
        <taxon>Opitutales</taxon>
        <taxon>Opitutaceae</taxon>
        <taxon>Rariglobus</taxon>
    </lineage>
</organism>
<dbReference type="EMBL" id="VMBG01000002">
    <property type="protein sequence ID" value="TSJ76745.1"/>
    <property type="molecule type" value="Genomic_DNA"/>
</dbReference>
<dbReference type="OrthoDB" id="198588at2"/>
<evidence type="ECO:0000313" key="4">
    <source>
        <dbReference type="Proteomes" id="UP000315648"/>
    </source>
</evidence>
<dbReference type="AlphaFoldDB" id="A0A556QJB4"/>
<dbReference type="Proteomes" id="UP000315648">
    <property type="component" value="Unassembled WGS sequence"/>
</dbReference>
<evidence type="ECO:0000313" key="3">
    <source>
        <dbReference type="EMBL" id="TSJ76745.1"/>
    </source>
</evidence>